<keyword evidence="9" id="KW-0449">Lipoprotein</keyword>
<evidence type="ECO:0000256" key="6">
    <source>
        <dbReference type="ARBA" id="ARBA00023136"/>
    </source>
</evidence>
<dbReference type="Pfam" id="PF00913">
    <property type="entry name" value="Trypan_glycop"/>
    <property type="match status" value="1"/>
</dbReference>
<dbReference type="GO" id="GO:0042783">
    <property type="term" value="P:symbiont-mediated evasion of host immune response"/>
    <property type="evidence" value="ECO:0007669"/>
    <property type="project" value="InterPro"/>
</dbReference>
<keyword evidence="6" id="KW-0472">Membrane</keyword>
<comment type="function">
    <text evidence="1">VSG forms a coat on the surface of the parasite. The trypanosome evades the immune response of the host by expressing a series of antigenically distinct VSGs from an estimated 1000 VSG genes.</text>
</comment>
<dbReference type="GO" id="GO:0098552">
    <property type="term" value="C:side of membrane"/>
    <property type="evidence" value="ECO:0007669"/>
    <property type="project" value="UniProtKB-KW"/>
</dbReference>
<evidence type="ECO:0000256" key="2">
    <source>
        <dbReference type="ARBA" id="ARBA00004609"/>
    </source>
</evidence>
<comment type="subcellular location">
    <subcellularLocation>
        <location evidence="2">Cell membrane</location>
        <topology evidence="2">Lipid-anchor</topology>
        <topology evidence="2">GPI-anchor</topology>
    </subcellularLocation>
</comment>
<dbReference type="SUPFAM" id="SSF58087">
    <property type="entry name" value="Variant surface glycoprotein (N-terminal domain)"/>
    <property type="match status" value="1"/>
</dbReference>
<keyword evidence="7" id="KW-1015">Disulfide bond</keyword>
<dbReference type="Pfam" id="PF10659">
    <property type="entry name" value="Trypan_glycop_C"/>
    <property type="match status" value="1"/>
</dbReference>
<dbReference type="Gene3D" id="3.90.150.10">
    <property type="entry name" value="Variant Surface Glycoprotein, subunit A domain 1"/>
    <property type="match status" value="1"/>
</dbReference>
<evidence type="ECO:0000313" key="14">
    <source>
        <dbReference type="EMBL" id="AGH61185.1"/>
    </source>
</evidence>
<dbReference type="EMBL" id="KX698650">
    <property type="protein sequence ID" value="APD72606.1"/>
    <property type="molecule type" value="Genomic_DNA"/>
</dbReference>
<reference evidence="14" key="2">
    <citation type="journal article" date="2014" name="Mol. Biochem. Parasitol.">
        <title>Capturing the variant surface glycoprotein repertoire (the VSGnome) of Trypanosoma brucei Lister 427.</title>
        <authorList>
            <person name="Cross G.A."/>
            <person name="Kim H.S."/>
            <person name="Wickstead B."/>
        </authorList>
    </citation>
    <scope>NUCLEOTIDE SEQUENCE</scope>
    <source>
        <strain evidence="14">Lister 427</strain>
    </source>
</reference>
<evidence type="ECO:0000256" key="5">
    <source>
        <dbReference type="ARBA" id="ARBA00022729"/>
    </source>
</evidence>
<sequence length="477" mass="51094">MTTLHKLFFLVGALCVVRPATATQEALTAAGLVDACRLASQLKKLGAYSAAMANRLPTKIEQLRAKVFQITMMLAQEKKGPAEADLNVLYYLKKQIQTAEKTVIAQLQLAVKKGLKAAEAAGRIDETVHLLANANTGSGNEAYCVAKATATAEAATKTEMQECYDGEVPRSAEPKVEVLEEPDLNSARAAINQNQGTAKNPKASASCLLSSTANTNGFLANGGGTHGTIKLMGGILKIDGSAWTAANWLDAKASVGDGYPLSELHKLLTADTKTLKAALDGITELAKLGDADEANLQQIEASRDELGMSGQGDPIIIKSTDFDSVSKRLKAFLSSESSNLADLQKTFDRKILKKALTPEANTERCSSKSIEKEDICSKITDKNECNSKSFCSYSETETDTNKKCEFNETKASKSGVPVPQTQTGGRQTTEEKCKGKKKDDCKDGCKWEGETCKDSSFLLTKKFALSVVSATFVALLF</sequence>
<name>M4TDP1_9TRYP</name>
<dbReference type="FunFam" id="3.30.1680.40:FF:000001">
    <property type="entry name" value="Variant surface glycoprotein (VSG, atypical), putative"/>
    <property type="match status" value="1"/>
</dbReference>
<evidence type="ECO:0000256" key="1">
    <source>
        <dbReference type="ARBA" id="ARBA00002523"/>
    </source>
</evidence>
<evidence type="ECO:0000259" key="13">
    <source>
        <dbReference type="Pfam" id="PF10659"/>
    </source>
</evidence>
<feature type="domain" description="Trypanosome variant surface glycoprotein A-type N-terminal" evidence="12">
    <location>
        <begin position="9"/>
        <end position="297"/>
    </location>
</feature>
<evidence type="ECO:0000259" key="12">
    <source>
        <dbReference type="Pfam" id="PF00913"/>
    </source>
</evidence>
<feature type="compositionally biased region" description="Basic and acidic residues" evidence="10">
    <location>
        <begin position="428"/>
        <end position="441"/>
    </location>
</feature>
<dbReference type="InterPro" id="IPR001812">
    <property type="entry name" value="Trypano_VSG_A_N_dom"/>
</dbReference>
<dbReference type="InterPro" id="IPR019609">
    <property type="entry name" value="Variant_surf_glycoprt_trypan_C"/>
</dbReference>
<keyword evidence="5 11" id="KW-0732">Signal</keyword>
<feature type="region of interest" description="Disordered" evidence="10">
    <location>
        <begin position="412"/>
        <end position="441"/>
    </location>
</feature>
<keyword evidence="3" id="KW-1003">Cell membrane</keyword>
<feature type="domain" description="Trypanosome variant surface glycoprotein C-terminal" evidence="13">
    <location>
        <begin position="376"/>
        <end position="476"/>
    </location>
</feature>
<evidence type="ECO:0000256" key="9">
    <source>
        <dbReference type="ARBA" id="ARBA00023288"/>
    </source>
</evidence>
<evidence type="ECO:0000256" key="4">
    <source>
        <dbReference type="ARBA" id="ARBA00022622"/>
    </source>
</evidence>
<reference evidence="15" key="3">
    <citation type="submission" date="2016-08" db="EMBL/GenBank/DDBJ databases">
        <title>VSG repertoire of Trypanosoma brucei EATRO 1125.</title>
        <authorList>
            <person name="Cross G.A."/>
        </authorList>
    </citation>
    <scope>NUCLEOTIDE SEQUENCE</scope>
    <source>
        <strain evidence="15">EATRO 1125</strain>
    </source>
</reference>
<protein>
    <submittedName>
        <fullName evidence="15">Variant surface glycoprotein 1125.60</fullName>
    </submittedName>
    <submittedName>
        <fullName evidence="14">Variant surface glycoprotein 629</fullName>
    </submittedName>
</protein>
<evidence type="ECO:0000256" key="8">
    <source>
        <dbReference type="ARBA" id="ARBA00023180"/>
    </source>
</evidence>
<feature type="signal peptide" evidence="11">
    <location>
        <begin position="1"/>
        <end position="22"/>
    </location>
</feature>
<dbReference type="Gene3D" id="3.30.1680.40">
    <property type="match status" value="1"/>
</dbReference>
<evidence type="ECO:0000256" key="10">
    <source>
        <dbReference type="SAM" id="MobiDB-lite"/>
    </source>
</evidence>
<keyword evidence="8" id="KW-0325">Glycoprotein</keyword>
<dbReference type="GO" id="GO:0005886">
    <property type="term" value="C:plasma membrane"/>
    <property type="evidence" value="ECO:0007669"/>
    <property type="project" value="UniProtKB-SubCell"/>
</dbReference>
<dbReference type="VEuPathDB" id="TriTrypDB:Tb927.9.17050"/>
<evidence type="ECO:0000313" key="15">
    <source>
        <dbReference type="EMBL" id="APD72606.1"/>
    </source>
</evidence>
<dbReference type="Gene3D" id="3.30.1680.30">
    <property type="match status" value="1"/>
</dbReference>
<dbReference type="AlphaFoldDB" id="M4TDP1"/>
<reference evidence="14" key="1">
    <citation type="submission" date="2013-02" db="EMBL/GenBank/DDBJ databases">
        <authorList>
            <person name="Cross G.A.M."/>
            <person name="Kim H.-S."/>
            <person name="Wickstead B."/>
        </authorList>
    </citation>
    <scope>NUCLEOTIDE SEQUENCE</scope>
    <source>
        <strain evidence="14">Lister 427</strain>
    </source>
</reference>
<dbReference type="EMBL" id="KC613754">
    <property type="protein sequence ID" value="AGH61185.1"/>
    <property type="molecule type" value="Genomic_DNA"/>
</dbReference>
<proteinExistence type="predicted"/>
<feature type="chain" id="PRO_5004058788" evidence="11">
    <location>
        <begin position="23"/>
        <end position="477"/>
    </location>
</feature>
<accession>M4TDP1</accession>
<dbReference type="VEuPathDB" id="TriTrypDB:Tb427_000641700"/>
<evidence type="ECO:0000256" key="11">
    <source>
        <dbReference type="SAM" id="SignalP"/>
    </source>
</evidence>
<organism evidence="14">
    <name type="scientific">Trypanosoma brucei</name>
    <dbReference type="NCBI Taxonomy" id="5691"/>
    <lineage>
        <taxon>Eukaryota</taxon>
        <taxon>Discoba</taxon>
        <taxon>Euglenozoa</taxon>
        <taxon>Kinetoplastea</taxon>
        <taxon>Metakinetoplastina</taxon>
        <taxon>Trypanosomatida</taxon>
        <taxon>Trypanosomatidae</taxon>
        <taxon>Trypanosoma</taxon>
    </lineage>
</organism>
<evidence type="ECO:0000256" key="7">
    <source>
        <dbReference type="ARBA" id="ARBA00023157"/>
    </source>
</evidence>
<evidence type="ECO:0000256" key="3">
    <source>
        <dbReference type="ARBA" id="ARBA00022475"/>
    </source>
</evidence>
<keyword evidence="4" id="KW-0336">GPI-anchor</keyword>